<sequence length="500" mass="59571">MLPSKICNSSHSENLNCEEQEQEQEHKQEQEHDVQQNKFLQQRLINTPNYNQMNNDDLKHFQANSQYMPYAYPWFYSLWQMSNPINFTAYSQARNQIQTHQNPHINFYPNRQKRGNFNEYQNGKAIVNNFAQNVKAITTTTKSMYQTKARTISKKNGNENENVNENVTPLDCSQSNNGSQVRINLDRNTHCQQKKTFNKLYTPNSFQKTNNLITQKENNTQVNNFLENNTFKTQETNLVKRKKDLNKKPIKTKKYRIVNKKQNTTRNNKINNNKIDTNNNNNQAILNLHNEHFTKKGNKTSIFQRKQQTNFMVNGNENEKEKNGKEEKEKKKEKEKEKEKNNKNENVSALENKNNNNKKKNQINNREQYCKDFQGKQIREFYMRGMNPNCAVNRENPSIGMVVYLYLREKVRNNRKTGKMKTSSKYHLKKDLDNDIKRGYCSKELAKWLFNYEYIVKEFYKTPSNRKRKPNQNNSYPFKKKTKTRNKTNRKIIVINSKKK</sequence>
<gene>
    <name evidence="2" type="ORF">M0813_22983</name>
</gene>
<feature type="region of interest" description="Disordered" evidence="1">
    <location>
        <begin position="464"/>
        <end position="490"/>
    </location>
</feature>
<organism evidence="2 3">
    <name type="scientific">Anaeramoeba flamelloides</name>
    <dbReference type="NCBI Taxonomy" id="1746091"/>
    <lineage>
        <taxon>Eukaryota</taxon>
        <taxon>Metamonada</taxon>
        <taxon>Anaeramoebidae</taxon>
        <taxon>Anaeramoeba</taxon>
    </lineage>
</organism>
<reference evidence="2" key="1">
    <citation type="submission" date="2022-08" db="EMBL/GenBank/DDBJ databases">
        <title>Novel sulfate-reducing endosymbionts in the free-living metamonad Anaeramoeba.</title>
        <authorList>
            <person name="Jerlstrom-Hultqvist J."/>
            <person name="Cepicka I."/>
            <person name="Gallot-Lavallee L."/>
            <person name="Salas-Leiva D."/>
            <person name="Curtis B.A."/>
            <person name="Zahonova K."/>
            <person name="Pipaliya S."/>
            <person name="Dacks J."/>
            <person name="Roger A.J."/>
        </authorList>
    </citation>
    <scope>NUCLEOTIDE SEQUENCE</scope>
    <source>
        <strain evidence="2">Schooner1</strain>
    </source>
</reference>
<dbReference type="EMBL" id="JAOAOG010000182">
    <property type="protein sequence ID" value="KAJ6242210.1"/>
    <property type="molecule type" value="Genomic_DNA"/>
</dbReference>
<feature type="compositionally biased region" description="Basic residues" evidence="1">
    <location>
        <begin position="478"/>
        <end position="490"/>
    </location>
</feature>
<dbReference type="Proteomes" id="UP001150062">
    <property type="component" value="Unassembled WGS sequence"/>
</dbReference>
<feature type="compositionally biased region" description="Basic and acidic residues" evidence="1">
    <location>
        <begin position="317"/>
        <end position="343"/>
    </location>
</feature>
<proteinExistence type="predicted"/>
<comment type="caution">
    <text evidence="2">The sequence shown here is derived from an EMBL/GenBank/DDBJ whole genome shotgun (WGS) entry which is preliminary data.</text>
</comment>
<accession>A0ABQ8YC87</accession>
<evidence type="ECO:0000313" key="2">
    <source>
        <dbReference type="EMBL" id="KAJ6242210.1"/>
    </source>
</evidence>
<keyword evidence="3" id="KW-1185">Reference proteome</keyword>
<evidence type="ECO:0000313" key="3">
    <source>
        <dbReference type="Proteomes" id="UP001150062"/>
    </source>
</evidence>
<feature type="region of interest" description="Disordered" evidence="1">
    <location>
        <begin position="261"/>
        <end position="280"/>
    </location>
</feature>
<feature type="region of interest" description="Disordered" evidence="1">
    <location>
        <begin position="304"/>
        <end position="366"/>
    </location>
</feature>
<evidence type="ECO:0000256" key="1">
    <source>
        <dbReference type="SAM" id="MobiDB-lite"/>
    </source>
</evidence>
<name>A0ABQ8YC87_9EUKA</name>
<protein>
    <submittedName>
        <fullName evidence="2">Uncharacterized protein</fullName>
    </submittedName>
</protein>
<feature type="compositionally biased region" description="Polar residues" evidence="1">
    <location>
        <begin position="304"/>
        <end position="313"/>
    </location>
</feature>